<feature type="compositionally biased region" description="Polar residues" evidence="1">
    <location>
        <begin position="91"/>
        <end position="104"/>
    </location>
</feature>
<proteinExistence type="predicted"/>
<evidence type="ECO:0000313" key="3">
    <source>
        <dbReference type="Proteomes" id="UP000765509"/>
    </source>
</evidence>
<organism evidence="2 3">
    <name type="scientific">Austropuccinia psidii MF-1</name>
    <dbReference type="NCBI Taxonomy" id="1389203"/>
    <lineage>
        <taxon>Eukaryota</taxon>
        <taxon>Fungi</taxon>
        <taxon>Dikarya</taxon>
        <taxon>Basidiomycota</taxon>
        <taxon>Pucciniomycotina</taxon>
        <taxon>Pucciniomycetes</taxon>
        <taxon>Pucciniales</taxon>
        <taxon>Sphaerophragmiaceae</taxon>
        <taxon>Austropuccinia</taxon>
    </lineage>
</organism>
<protein>
    <submittedName>
        <fullName evidence="2">Uncharacterized protein</fullName>
    </submittedName>
</protein>
<dbReference type="Proteomes" id="UP000765509">
    <property type="component" value="Unassembled WGS sequence"/>
</dbReference>
<accession>A0A9Q3EW17</accession>
<evidence type="ECO:0000256" key="1">
    <source>
        <dbReference type="SAM" id="MobiDB-lite"/>
    </source>
</evidence>
<comment type="caution">
    <text evidence="2">The sequence shown here is derived from an EMBL/GenBank/DDBJ whole genome shotgun (WGS) entry which is preliminary data.</text>
</comment>
<feature type="region of interest" description="Disordered" evidence="1">
    <location>
        <begin position="1"/>
        <end position="25"/>
    </location>
</feature>
<name>A0A9Q3EW17_9BASI</name>
<sequence length="215" mass="24415">MNQKSISDLPPLPEETVEGQYVEESAEEYQRVQIQSIMKEMQDLFLTQSKKKGKIREKTSYTPGASPSESSLPRHVRPEDSPISPTPGPRETSTYKTEQRSQSIPKKVFLTTPNHPSPLQKEIPKATSPIVKIRVKDYNLVFDSNEVEKCIKRVEAEAEIEGASGEDIAGQVISMSAAEEVKEKIEAMQGYEEKNWKKLQKTYYRIGESRARQKI</sequence>
<gene>
    <name evidence="2" type="ORF">O181_064597</name>
</gene>
<feature type="compositionally biased region" description="Polar residues" evidence="1">
    <location>
        <begin position="60"/>
        <end position="71"/>
    </location>
</feature>
<evidence type="ECO:0000313" key="2">
    <source>
        <dbReference type="EMBL" id="MBW0524882.1"/>
    </source>
</evidence>
<dbReference type="EMBL" id="AVOT02031363">
    <property type="protein sequence ID" value="MBW0524882.1"/>
    <property type="molecule type" value="Genomic_DNA"/>
</dbReference>
<keyword evidence="3" id="KW-1185">Reference proteome</keyword>
<feature type="region of interest" description="Disordered" evidence="1">
    <location>
        <begin position="47"/>
        <end position="123"/>
    </location>
</feature>
<dbReference type="AlphaFoldDB" id="A0A9Q3EW17"/>
<reference evidence="2" key="1">
    <citation type="submission" date="2021-03" db="EMBL/GenBank/DDBJ databases">
        <title>Draft genome sequence of rust myrtle Austropuccinia psidii MF-1, a brazilian biotype.</title>
        <authorList>
            <person name="Quecine M.C."/>
            <person name="Pachon D.M.R."/>
            <person name="Bonatelli M.L."/>
            <person name="Correr F.H."/>
            <person name="Franceschini L.M."/>
            <person name="Leite T.F."/>
            <person name="Margarido G.R.A."/>
            <person name="Almeida C.A."/>
            <person name="Ferrarezi J.A."/>
            <person name="Labate C.A."/>
        </authorList>
    </citation>
    <scope>NUCLEOTIDE SEQUENCE</scope>
    <source>
        <strain evidence="2">MF-1</strain>
    </source>
</reference>